<proteinExistence type="predicted"/>
<organism evidence="1 2">
    <name type="scientific">Danaus chrysippus</name>
    <name type="common">African queen</name>
    <dbReference type="NCBI Taxonomy" id="151541"/>
    <lineage>
        <taxon>Eukaryota</taxon>
        <taxon>Metazoa</taxon>
        <taxon>Ecdysozoa</taxon>
        <taxon>Arthropoda</taxon>
        <taxon>Hexapoda</taxon>
        <taxon>Insecta</taxon>
        <taxon>Pterygota</taxon>
        <taxon>Neoptera</taxon>
        <taxon>Endopterygota</taxon>
        <taxon>Lepidoptera</taxon>
        <taxon>Glossata</taxon>
        <taxon>Ditrysia</taxon>
        <taxon>Papilionoidea</taxon>
        <taxon>Nymphalidae</taxon>
        <taxon>Danainae</taxon>
        <taxon>Danaini</taxon>
        <taxon>Danaina</taxon>
        <taxon>Danaus</taxon>
        <taxon>Anosia</taxon>
    </lineage>
</organism>
<comment type="caution">
    <text evidence="1">The sequence shown here is derived from an EMBL/GenBank/DDBJ whole genome shotgun (WGS) entry which is preliminary data.</text>
</comment>
<gene>
    <name evidence="1" type="ORF">DCHRY22_LOCUS11361</name>
</gene>
<name>A0A8J2W1P3_9NEOP</name>
<protein>
    <submittedName>
        <fullName evidence="1">(African queen) hypothetical protein</fullName>
    </submittedName>
</protein>
<dbReference type="AlphaFoldDB" id="A0A8J2W1P3"/>
<reference evidence="1" key="1">
    <citation type="submission" date="2021-09" db="EMBL/GenBank/DDBJ databases">
        <authorList>
            <person name="Martin H S."/>
        </authorList>
    </citation>
    <scope>NUCLEOTIDE SEQUENCE</scope>
</reference>
<accession>A0A8J2W1P3</accession>
<evidence type="ECO:0000313" key="2">
    <source>
        <dbReference type="Proteomes" id="UP000789524"/>
    </source>
</evidence>
<keyword evidence="2" id="KW-1185">Reference proteome</keyword>
<evidence type="ECO:0000313" key="1">
    <source>
        <dbReference type="EMBL" id="CAG9575472.1"/>
    </source>
</evidence>
<dbReference type="EMBL" id="CAKASE010000074">
    <property type="protein sequence ID" value="CAG9575472.1"/>
    <property type="molecule type" value="Genomic_DNA"/>
</dbReference>
<sequence>MDYTQAARAHTHTDTHTYVHEHVRVCGRVGTENACADTDALCALFKRNSDLPFRLYSTQDINIRTDKPQVKVNLAPLHPLPGNRPLGLRLRLRRSLAQ</sequence>
<dbReference type="Proteomes" id="UP000789524">
    <property type="component" value="Unassembled WGS sequence"/>
</dbReference>